<name>A0A8X7T9Q6_CANPA</name>
<sequence length="529" mass="59974">MKKKVLRNTKEPKSATPQEPTTYSDFLEEGSIAEESGDRWLGSDIAKALRFYQKAYDAYTRSIQLNHGAENLDAYYNASRILLQVYLLNKSSDGLVLEDLTNIDEIYGPNSIVQSLEVILDKHLKALGVCGRHPDLLYNTVTIYVEILESDVTIENNVPLDQLISIFSSAQTILSELLPRQMNALETFVHDLTTSTAESRATPPRTTSPSTEQEQEELESVEVTQPVDGLETVLLAYRMIQTIYENLTERNDVTIINTTIKPFLDSVDQVANELVSKYSESSLSKNEMLQNISLPQLNELKIARNSIISMQGSDALEAINIWDKFFSNEVIQEIPQKYLTCVDTVQTILERDNITINTISDSFSTSDKEVYWQVLTKQNILLKKAQGLTQDELNTKRKLPSGVEQGIGSTIIQLCDIMIARADLNLQMSMIKEYEPSAKNQAALLQNCRTLLKSSMNIANTSGGLRERAIEKLDREKKLGEAVFRLCLLEGKTSLEELDEIMTRPRWTREYQELKNVECYDEFLKRILI</sequence>
<organism evidence="2 3">
    <name type="scientific">Candida parapsilosis</name>
    <name type="common">Yeast</name>
    <dbReference type="NCBI Taxonomy" id="5480"/>
    <lineage>
        <taxon>Eukaryota</taxon>
        <taxon>Fungi</taxon>
        <taxon>Dikarya</taxon>
        <taxon>Ascomycota</taxon>
        <taxon>Saccharomycotina</taxon>
        <taxon>Pichiomycetes</taxon>
        <taxon>Debaryomycetaceae</taxon>
        <taxon>Candida/Lodderomyces clade</taxon>
        <taxon>Candida</taxon>
    </lineage>
</organism>
<dbReference type="Proteomes" id="UP000590412">
    <property type="component" value="Unassembled WGS sequence"/>
</dbReference>
<proteinExistence type="predicted"/>
<gene>
    <name evidence="2" type="ORF">FOB60_004989</name>
</gene>
<evidence type="ECO:0000313" key="2">
    <source>
        <dbReference type="EMBL" id="KAF6045417.1"/>
    </source>
</evidence>
<dbReference type="AlphaFoldDB" id="A0A8X7T9Q6"/>
<feature type="compositionally biased region" description="Low complexity" evidence="1">
    <location>
        <begin position="199"/>
        <end position="212"/>
    </location>
</feature>
<accession>A0A8X7T9Q6</accession>
<evidence type="ECO:0000256" key="1">
    <source>
        <dbReference type="SAM" id="MobiDB-lite"/>
    </source>
</evidence>
<feature type="region of interest" description="Disordered" evidence="1">
    <location>
        <begin position="1"/>
        <end position="23"/>
    </location>
</feature>
<feature type="region of interest" description="Disordered" evidence="1">
    <location>
        <begin position="193"/>
        <end position="220"/>
    </location>
</feature>
<protein>
    <submittedName>
        <fullName evidence="2">Uncharacterized protein</fullName>
    </submittedName>
</protein>
<dbReference type="OrthoDB" id="5328412at2759"/>
<comment type="caution">
    <text evidence="2">The sequence shown here is derived from an EMBL/GenBank/DDBJ whole genome shotgun (WGS) entry which is preliminary data.</text>
</comment>
<dbReference type="EMBL" id="JABWAB010000009">
    <property type="protein sequence ID" value="KAF6045417.1"/>
    <property type="molecule type" value="Genomic_DNA"/>
</dbReference>
<evidence type="ECO:0000313" key="3">
    <source>
        <dbReference type="Proteomes" id="UP000590412"/>
    </source>
</evidence>
<reference evidence="2" key="1">
    <citation type="submission" date="2020-03" db="EMBL/GenBank/DDBJ databases">
        <title>FDA dAtabase for Regulatory Grade micrObial Sequences (FDA-ARGOS): Supporting development and validation of Infectious Disease Dx tests.</title>
        <authorList>
            <person name="Campos J."/>
            <person name="Goldberg B."/>
            <person name="Tallon L."/>
            <person name="Sadzewicz L."/>
            <person name="Vavikolanu K."/>
            <person name="Mehta A."/>
            <person name="Aluvathingal J."/>
            <person name="Nadendla S."/>
            <person name="Nandy P."/>
            <person name="Geyer C."/>
            <person name="Yan Y."/>
            <person name="Sichtig H."/>
        </authorList>
    </citation>
    <scope>NUCLEOTIDE SEQUENCE [LARGE SCALE GENOMIC DNA]</scope>
    <source>
        <strain evidence="2">FDAARGOS_652</strain>
    </source>
</reference>